<proteinExistence type="predicted"/>
<feature type="region of interest" description="Disordered" evidence="7">
    <location>
        <begin position="1697"/>
        <end position="1749"/>
    </location>
</feature>
<dbReference type="Proteomes" id="UP000133898">
    <property type="component" value="Genome"/>
</dbReference>
<dbReference type="Gene3D" id="3.90.70.80">
    <property type="match status" value="1"/>
</dbReference>
<feature type="domain" description="OTU" evidence="9">
    <location>
        <begin position="30"/>
        <end position="156"/>
    </location>
</feature>
<evidence type="ECO:0000256" key="3">
    <source>
        <dbReference type="ARBA" id="ARBA00022679"/>
    </source>
</evidence>
<dbReference type="PROSITE" id="PS50525">
    <property type="entry name" value="RDRP_SSRNA_NEG_SEG"/>
    <property type="match status" value="1"/>
</dbReference>
<dbReference type="InterPro" id="IPR003323">
    <property type="entry name" value="OTU_dom"/>
</dbReference>
<evidence type="ECO:0000256" key="1">
    <source>
        <dbReference type="ARBA" id="ARBA00012494"/>
    </source>
</evidence>
<feature type="compositionally biased region" description="Polar residues" evidence="7">
    <location>
        <begin position="2757"/>
        <end position="2770"/>
    </location>
</feature>
<feature type="compositionally biased region" description="Low complexity" evidence="7">
    <location>
        <begin position="1711"/>
        <end position="1724"/>
    </location>
</feature>
<dbReference type="GO" id="GO:0039694">
    <property type="term" value="P:viral RNA genome replication"/>
    <property type="evidence" value="ECO:0007669"/>
    <property type="project" value="InterPro"/>
</dbReference>
<evidence type="ECO:0000313" key="11">
    <source>
        <dbReference type="Proteomes" id="UP000133898"/>
    </source>
</evidence>
<evidence type="ECO:0000256" key="4">
    <source>
        <dbReference type="ARBA" id="ARBA00030285"/>
    </source>
</evidence>
<evidence type="ECO:0000256" key="6">
    <source>
        <dbReference type="ARBA" id="ARBA00031012"/>
    </source>
</evidence>
<dbReference type="PROSITE" id="PS50802">
    <property type="entry name" value="OTU"/>
    <property type="match status" value="1"/>
</dbReference>
<dbReference type="GO" id="GO:0003968">
    <property type="term" value="F:RNA-directed RNA polymerase activity"/>
    <property type="evidence" value="ECO:0007669"/>
    <property type="project" value="UniProtKB-EC"/>
</dbReference>
<dbReference type="EC" id="2.7.7.48" evidence="1"/>
<evidence type="ECO:0000256" key="2">
    <source>
        <dbReference type="ARBA" id="ARBA00018602"/>
    </source>
</evidence>
<dbReference type="InterPro" id="IPR038765">
    <property type="entry name" value="Papain-like_cys_pep_sf"/>
</dbReference>
<keyword evidence="11" id="KW-1185">Reference proteome</keyword>
<name>A0A0G2UMQ9_9VIRU</name>
<reference evidence="10 11" key="1">
    <citation type="journal article" date="2015" name="Genome Announc.">
        <title>Complete Genomic Sequence of Issyk-Kul Virus.</title>
        <authorList>
            <person name="Atkinson B."/>
            <person name="Marston D.A."/>
            <person name="Ellis R.J."/>
            <person name="Fooks A.R."/>
            <person name="Hewson R."/>
        </authorList>
    </citation>
    <scope>NUCLEOTIDE SEQUENCE [LARGE SCALE GENOMIC DNA]</scope>
    <source>
        <strain evidence="10">LEIV-315K</strain>
    </source>
</reference>
<sequence>MARVLENIAWEQVTQEFSTAVCNFPIEEVFNIDPMLPDGRCFFRAMAKFMFNSSDEWLIVKRACIEYSRQHWNRFLVYTRLYPSSADYERDIMRDDYWGGSLEAEVLSDLYNLTIHFWVTDDHQWIHHVQRWKNNAPHMSINLLFNQNHFDLLNLKEFEEDEENLPILPLEEKVDIAIRSVVTDSEDGSEPSFLRDISVEDSTSTFKRNLDLELMEMANMKELLLTKKGNKRGSKQVADMKEKDFRKAVEKGKQIPLKAGRILNHLFSIQIEGVNEGELLILYPKDFNHKRPGAFSITDLGHKLLDGNKEFAKSISKLTLVISGELMTYLNSSYLIRMCFPGTGLSQTPDLLHPAIKIDATILACAVLISSFLYKSSNDIKRKFLTLACGRMGINTSKLFKEMLNFCNTEMYESLYKVVQHLSGVFLRKQVEEVSEFLKRMGPQSKLALQCINLESCDLKQYKKLLQELSERDMNDVNFNSEEIKDLHECIELISKLSNASKPNADIKSKVRQYCTHVPNKKKLERGNIKDLIGLCIIEFFMRKMIFKFVSLQGKAYSGASLGNLLAYAHNLYLSKDSLNLTIEDLSQLDVEIRRLNTLMSVDVKKPVALICMELERKFTRLFEQLPEDCKHECETLFTDIRNAESHSSAWRSALRLKGTAYEGLFSKHYNWSYTPEDLKPSLGMSIQTLFPEKFEMFLERTHLHPEFRDLVPDFFLYKPRIIKEDTFEASITRKDDDQEKHVDHIEAVEDASTVKLTSKKRFPLPEVNIQEVLSTHNLYKGFETRGREKNRPILTKSTEQDASNDEEVKVNELCLMAVEVGYQTDVEGKVISDMKKWDSVIRLMKHIGVNFSVVACADSTNTPKSDWWIPEDMVQLLLNSISHLFKELQENSPVDVTDIAVGNISTQKVRSVLRSGAIVKTPVTFKEITETWHVLKEHIINRPTGAVLDKFTENAMEASLVEGAILTRESAEDILEHVLENMDKIIGEMQKTKFKHEISKNQRSAFKLLIGWMNEDILSYRCNDCLKSIQSNISKIETEAEVASYLARELMPVEKDCCKSMPHTYEVSSVQRRIPSLTNIKHKPLVVNENKTEKDGSSTVLDSLVTLTLPGKTEKERKIKRAVEQLIRAIMRHSSLPAIKLPSGHLLLDHNLNRPIYDEENEGKSFKKGGLKSREEDMEHFKKLLSESKLSSYSEHTKHVILAAINNLSNCKGAKCSVSQMWVKNILYDLKSDTSDEVIMQKVQESYEKKQNFSNERKFKYRPIGWSQIKDYLLSKKELYGSMSVPVFSLDCILFKEVCHEVLRRLANTPYQPCIDYIVELLKLLLKFQWYQELVYYSKVCETFLQSCSEFHRSGIKVLRIRHTDTNLVIALPANKKQNMRCCIYSKDFSLIKGPFMLNRRQAVLGAAYCYIIPICFLQCLQHYRCVSELETLDQNIMKDILRRSEQLHNLLLETLEMTYNGVFETAKTTLLNFCKKSGNFMTRGTRDQFICCFSGLSVTFSTLLGDSLLNNSQPFNKQIQMMRFGLLSAISRLNCPKELGKKFSSSCRKVEFHVSKLYMQLVVFSANYNVETNCENWLKTDLCSQAELPCFSIFGMFINSDRQLIFDIYLVHIYNKEMDDFDEGCIKVLEETAERHAAWEISLKRNLELSQKRHQKDKPKDKVLFQDDSAKEAKLAQRRVRLLLGLPNIKKMSESYVDSRDVEEEEDLSSSSKTSSTMSYTSRNSKSSIKSARSFAKRRNPPTSMFGIRASKQKPMSIESGFVITRDDKRDYQQAITDKGLYHEYRANKESVFKDIIIIIRENPNHTFGSFELIQACTEIARAKFPPEAIDKAKRDPRNWISVSEVTETTSIIAEPRDFIFIKDAYRIIIGNENKKMVKLLRGKFQRLGMSCKSEGHDRVHCQELLSTIPSLTDKQKDDIIKGIINPSKLTFYNWQELIKKGVNEVLLTNDGNYIFCWLKSLSQMVKSGLRGEIKNLKYGPMLQKGKLCPKSKILSSEEHSAIKRFIEFLKSCTKGEVTEDINKSDISITDLILAWVKFTKSSKLSKTIILDGLHSLRNLSEKLKKLDQDYNTLITLKKELPGISFSKEEILLRQGEKMLLLAHDKDIMHLTNLLFLICLSCPWCIQYKTFEAIMMRNMAEAEGFNLPKSGTTINELHPDSVINILMEEVDFFLDEQTVTLCTKYCMCLFSINELPYASALNSNEALTYHSPNDQLMSRVKHIMAVTGLRDSRSDFKWTINLLANSNFEVTKKITGRSVGEKLPRSVRSKVIYEVVKLVDNTEMAILQQLSFTYILDTNHRFFAVLAPKAQLGGHRDLLVQETGTKMIHATTEMFSRTLLSTTKDDGLTNSGLKESILNAGLEAINTMKLNHGKETYPQSGQFQFYKVCCISGDNTKWGPIHCCSLFSGMMQQLLKDINDWSCYYKLTFLKNLCRQVEIPSSSIRKILNSFKYKNSDVKVDELPEDELRDMLFQRIDTWNDNEIIKFLVANYISKGKMAINSYNHMGQGIHHATSSVLTSIMAHIIETLIKRYFKKHMPDLEVSVTSAGSSDDYAKCIVAFGVLNRALYNHYEESFWEHMCRLKNLISGFSRACQMKDSAKTLVSDCFFEFYSEFMMSQRITPAVIKFILTGLINSSVTSPLSLIQACHVSSQQAMYNSVPLVTNLAFTLFRQQMFYNHTENFIRTYGHLTLGSVSSFGRLYVPKFSNLIGSSVALEDAEEITKAANNLVKASVHFPEAIGDSSPSNKASDDSDSIYNATTDSGTEDTSSIGSGPSESSAASFHFSLKRGLNSTEEDYLRCLDQCLSKEYLDNIYRHLNMLYLDNGDFSEDCYYSKILESYSVKNNDYLGDDERSPELVLMLLRSLLIVLISGYYRTFASEGTEKSVKASLNRDENRIIEDPMIQLLPEKLRRELARLGLAKMEASELIQQPGPSDSLSSLVAHKLITMNCATEEYKAEVMRLKQTLTSRNVLHGLAGGIKELSLPIYTIFMKSYFFKDTVFLEHYDRWNTKHSQNYRDSSGQQLTGKVVVKFTTWLDKFLSSTFTFDNTQCALFDSLFDENLRFVEVVRYEGGMVNLCYQVSELKILESEMKSLAMQFSEVNRQKIKVMESGCADNILEAHKAVITKSKLYSASDSVRLTNNAAIVVGNLLDEGALMSAKPSKIDMGSLGRDRFKLSQFYSSLVELVNEINNLSEALKKEKRIINLEVVNKFANNLTLLCRLVQQARSKVTSFYMLKGSTTTNEPTVTELVSFGIIEGKYFELKDMDADTSAYSLKYWKVLQCISAISVLPISDSNKTNLLNSFLNWKPSISELYERCPLSKKEKRVLEEFNGKTLLDLLASELPSIKDDKQRNNLEDIVDFVRSPLTLLRKKPYIGVTANFQTWGDGQKDGRFTYSSSSGEATGIFISTKLHLYLSHGSQALLLEVEKKVLAWLNKRRTDVVTQEQHYYFIDLLCDFRHVPKKANDGTIKGVKPSRTEPKYLEFYDPKGEDKVVKIKASILTVRKCGIKDILSEPRLVWSMNSLTIIYDEQISKASFHDNILEIRTLLDQALEVKEKTVPEAVYTDSKVTLSRTKFSSDLFLNSLLLLHHFLEHTPSSAIWESQTKSEIIRYLDNKDGGKGNLKSIADNLAKSTVNMITKDIVLEGAEEEKICQVLTTALEKGDLTMNAWPEVQTYLDENGMQNITLEFLQKGLSDSYSWQFKNTLIKSGPARLGGFRGLVSAVGAESIPRFLAPLIADGKLLSKSLACFIQARNYLSKSGLTDLELDGIVCTIIYCVQARQKIRKEHTFSPSTLLKMSSTRAFKSATDKYSINFEVVDEKVMVICKVNTVKIEEIRRSRKERIQLTKGRIVTFYNKLFPPVPNFETVIKVHSTVFQDNPTAEGEFFGIQLTSKHAESCSIAGLWELCCPGCQWRKTDMSIVESVISLLLGIKDNSGMDRIEGDIPLESEGIQQITFADLMEEESVDAQSVFLDSQYTSGDVTFDWDD</sequence>
<organism evidence="10 11">
    <name type="scientific">Issyk-Kul virus</name>
    <dbReference type="NCBI Taxonomy" id="1453408"/>
    <lineage>
        <taxon>Viruses</taxon>
        <taxon>Riboviria</taxon>
        <taxon>Orthornavirae</taxon>
        <taxon>Negarnaviricota</taxon>
        <taxon>Polyploviricotina</taxon>
        <taxon>Bunyaviricetes</taxon>
        <taxon>Hareavirales</taxon>
        <taxon>Nairoviridae</taxon>
        <taxon>Orthonairovirus</taxon>
        <taxon>Orthonairovirus issykkulense</taxon>
    </lineage>
</organism>
<accession>A0A0G2UMQ9</accession>
<evidence type="ECO:0000259" key="8">
    <source>
        <dbReference type="PROSITE" id="PS50525"/>
    </source>
</evidence>
<dbReference type="InterPro" id="IPR049605">
    <property type="entry name" value="L_OTU"/>
</dbReference>
<evidence type="ECO:0000313" key="10">
    <source>
        <dbReference type="EMBL" id="AKI29982.1"/>
    </source>
</evidence>
<dbReference type="Pfam" id="PF02338">
    <property type="entry name" value="OTU"/>
    <property type="match status" value="1"/>
</dbReference>
<dbReference type="CDD" id="cd21880">
    <property type="entry name" value="OTU_RNAP_L_virus"/>
    <property type="match status" value="1"/>
</dbReference>
<dbReference type="EMBL" id="KR709221">
    <property type="protein sequence ID" value="AKI29982.1"/>
    <property type="molecule type" value="Viral_cRNA"/>
</dbReference>
<feature type="domain" description="RdRp catalytic" evidence="8">
    <location>
        <begin position="2375"/>
        <end position="2588"/>
    </location>
</feature>
<dbReference type="InterPro" id="IPR007099">
    <property type="entry name" value="RNA-dir_pol_NSvirus"/>
</dbReference>
<evidence type="ECO:0000256" key="7">
    <source>
        <dbReference type="SAM" id="MobiDB-lite"/>
    </source>
</evidence>
<dbReference type="Pfam" id="PF04196">
    <property type="entry name" value="Bunya_RdRp"/>
    <property type="match status" value="1"/>
</dbReference>
<dbReference type="SUPFAM" id="SSF54001">
    <property type="entry name" value="Cysteine proteinases"/>
    <property type="match status" value="1"/>
</dbReference>
<keyword evidence="3" id="KW-0808">Transferase</keyword>
<dbReference type="InterPro" id="IPR007322">
    <property type="entry name" value="RNA_pol_bunyavir"/>
</dbReference>
<feature type="region of interest" description="Disordered" evidence="7">
    <location>
        <begin position="2743"/>
        <end position="2779"/>
    </location>
</feature>
<protein>
    <recommendedName>
        <fullName evidence="2">RNA-directed RNA polymerase L</fullName>
        <ecNumber evidence="1">2.7.7.48</ecNumber>
    </recommendedName>
    <alternativeName>
        <fullName evidence="4">Large structural protein</fullName>
    </alternativeName>
    <alternativeName>
        <fullName evidence="6">Replicase</fullName>
    </alternativeName>
    <alternativeName>
        <fullName evidence="5">Transcriptase</fullName>
    </alternativeName>
</protein>
<evidence type="ECO:0000259" key="9">
    <source>
        <dbReference type="PROSITE" id="PS50802"/>
    </source>
</evidence>
<evidence type="ECO:0000256" key="5">
    <source>
        <dbReference type="ARBA" id="ARBA00030436"/>
    </source>
</evidence>
<dbReference type="GO" id="GO:0006351">
    <property type="term" value="P:DNA-templated transcription"/>
    <property type="evidence" value="ECO:0007669"/>
    <property type="project" value="InterPro"/>
</dbReference>